<evidence type="ECO:0000256" key="4">
    <source>
        <dbReference type="HAMAP-Rule" id="MF_01343"/>
    </source>
</evidence>
<evidence type="ECO:0000256" key="2">
    <source>
        <dbReference type="ARBA" id="ARBA00023274"/>
    </source>
</evidence>
<sequence>MPFTREEKASVIEKHAHKPGDTGSTEVQVALLTERINRLSAHLTANKKDMAAKRGLLGLVGQRKRLLSYLENKDEARYKALIEKLGLRK</sequence>
<dbReference type="PANTHER" id="PTHR23321:SF26">
    <property type="entry name" value="SMALL RIBOSOMAL SUBUNIT PROTEIN US15M"/>
    <property type="match status" value="1"/>
</dbReference>
<keyword evidence="2 4" id="KW-0687">Ribonucleoprotein</keyword>
<evidence type="ECO:0000313" key="8">
    <source>
        <dbReference type="EMBL" id="RIH76530.1"/>
    </source>
</evidence>
<accession>A0A399E1U7</accession>
<dbReference type="RefSeq" id="WP_027887615.1">
    <property type="nucleotide sequence ID" value="NZ_JBHSXZ010000067.1"/>
</dbReference>
<dbReference type="SUPFAM" id="SSF47060">
    <property type="entry name" value="S15/NS1 RNA-binding domain"/>
    <property type="match status" value="1"/>
</dbReference>
<name>A0A399E1U7_9DEIN</name>
<dbReference type="OrthoDB" id="9799262at2"/>
<evidence type="ECO:0000313" key="9">
    <source>
        <dbReference type="Proteomes" id="UP000266089"/>
    </source>
</evidence>
<dbReference type="PROSITE" id="PS00362">
    <property type="entry name" value="RIBOSOMAL_S15"/>
    <property type="match status" value="1"/>
</dbReference>
<dbReference type="GO" id="GO:0006412">
    <property type="term" value="P:translation"/>
    <property type="evidence" value="ECO:0007669"/>
    <property type="project" value="UniProtKB-UniRule"/>
</dbReference>
<feature type="region of interest" description="Disordered" evidence="7">
    <location>
        <begin position="1"/>
        <end position="24"/>
    </location>
</feature>
<dbReference type="Proteomes" id="UP000266089">
    <property type="component" value="Unassembled WGS sequence"/>
</dbReference>
<keyword evidence="4 6" id="KW-0699">rRNA-binding</keyword>
<protein>
    <recommendedName>
        <fullName evidence="4">Small ribosomal subunit protein uS15</fullName>
    </recommendedName>
</protein>
<dbReference type="SMART" id="SM01387">
    <property type="entry name" value="Ribosomal_S15"/>
    <property type="match status" value="1"/>
</dbReference>
<comment type="function">
    <text evidence="4 6">One of the primary rRNA binding proteins, it binds directly to 16S rRNA where it helps nucleate assembly of the platform of the 30S subunit by binding and bridging several RNA helices of the 16S rRNA.</text>
</comment>
<dbReference type="InterPro" id="IPR005290">
    <property type="entry name" value="Ribosomal_uS15_bac-type"/>
</dbReference>
<keyword evidence="1 4" id="KW-0689">Ribosomal protein</keyword>
<dbReference type="NCBIfam" id="TIGR00952">
    <property type="entry name" value="S15_bact"/>
    <property type="match status" value="1"/>
</dbReference>
<dbReference type="CDD" id="cd00353">
    <property type="entry name" value="Ribosomal_S15p_S13e"/>
    <property type="match status" value="1"/>
</dbReference>
<dbReference type="Gene3D" id="1.10.287.10">
    <property type="entry name" value="S15/NS1, RNA-binding"/>
    <property type="match status" value="1"/>
</dbReference>
<dbReference type="PANTHER" id="PTHR23321">
    <property type="entry name" value="RIBOSOMAL PROTEIN S15, BACTERIAL AND ORGANELLAR"/>
    <property type="match status" value="1"/>
</dbReference>
<evidence type="ECO:0000256" key="7">
    <source>
        <dbReference type="SAM" id="MobiDB-lite"/>
    </source>
</evidence>
<dbReference type="AlphaFoldDB" id="A0A399E1U7"/>
<evidence type="ECO:0000256" key="5">
    <source>
        <dbReference type="RuleBase" id="RU003919"/>
    </source>
</evidence>
<dbReference type="GO" id="GO:0019843">
    <property type="term" value="F:rRNA binding"/>
    <property type="evidence" value="ECO:0007669"/>
    <property type="project" value="UniProtKB-UniRule"/>
</dbReference>
<comment type="subunit">
    <text evidence="3 4">Part of the 30S ribosomal subunit. Forms a bridge to the 50S subunit in the 70S ribosome, contacting the 23S rRNA.</text>
</comment>
<dbReference type="GO" id="GO:0022627">
    <property type="term" value="C:cytosolic small ribosomal subunit"/>
    <property type="evidence" value="ECO:0007669"/>
    <property type="project" value="TreeGrafter"/>
</dbReference>
<dbReference type="InterPro" id="IPR009068">
    <property type="entry name" value="uS15_NS1_RNA-bd_sf"/>
</dbReference>
<evidence type="ECO:0000256" key="6">
    <source>
        <dbReference type="RuleBase" id="RU004524"/>
    </source>
</evidence>
<gene>
    <name evidence="4 8" type="primary">rpsO</name>
    <name evidence="8" type="ORF">Mcate_01726</name>
</gene>
<comment type="function">
    <text evidence="4">Forms an intersubunit bridge (bridge B4) with the 23S rRNA of the 50S subunit in the ribosome.</text>
</comment>
<comment type="similarity">
    <text evidence="4 5">Belongs to the universal ribosomal protein uS15 family.</text>
</comment>
<comment type="caution">
    <text evidence="8">The sequence shown here is derived from an EMBL/GenBank/DDBJ whole genome shotgun (WGS) entry which is preliminary data.</text>
</comment>
<dbReference type="EMBL" id="QWKX01000041">
    <property type="protein sequence ID" value="RIH76530.1"/>
    <property type="molecule type" value="Genomic_DNA"/>
</dbReference>
<proteinExistence type="inferred from homology"/>
<organism evidence="8 9">
    <name type="scientific">Meiothermus taiwanensis</name>
    <dbReference type="NCBI Taxonomy" id="172827"/>
    <lineage>
        <taxon>Bacteria</taxon>
        <taxon>Thermotogati</taxon>
        <taxon>Deinococcota</taxon>
        <taxon>Deinococci</taxon>
        <taxon>Thermales</taxon>
        <taxon>Thermaceae</taxon>
        <taxon>Meiothermus</taxon>
    </lineage>
</organism>
<keyword evidence="4 6" id="KW-0694">RNA-binding</keyword>
<dbReference type="Pfam" id="PF00312">
    <property type="entry name" value="Ribosomal_S15"/>
    <property type="match status" value="1"/>
</dbReference>
<dbReference type="Gene3D" id="6.10.250.3130">
    <property type="match status" value="1"/>
</dbReference>
<evidence type="ECO:0000256" key="1">
    <source>
        <dbReference type="ARBA" id="ARBA00022980"/>
    </source>
</evidence>
<evidence type="ECO:0000256" key="3">
    <source>
        <dbReference type="ARBA" id="ARBA00064542"/>
    </source>
</evidence>
<dbReference type="HAMAP" id="MF_01343_B">
    <property type="entry name" value="Ribosomal_uS15_B"/>
    <property type="match status" value="1"/>
</dbReference>
<dbReference type="InterPro" id="IPR000589">
    <property type="entry name" value="Ribosomal_uS15"/>
</dbReference>
<dbReference type="FunFam" id="1.10.287.10:FF:000002">
    <property type="entry name" value="30S ribosomal protein S15"/>
    <property type="match status" value="1"/>
</dbReference>
<dbReference type="GO" id="GO:0003735">
    <property type="term" value="F:structural constituent of ribosome"/>
    <property type="evidence" value="ECO:0007669"/>
    <property type="project" value="InterPro"/>
</dbReference>
<reference evidence="8 9" key="1">
    <citation type="submission" date="2018-08" db="EMBL/GenBank/DDBJ databases">
        <title>Meiothermus cateniformans JCM 15151 genome sequencing project.</title>
        <authorList>
            <person name="Da Costa M.S."/>
            <person name="Albuquerque L."/>
            <person name="Raposo P."/>
            <person name="Froufe H.J.C."/>
            <person name="Barroso C.S."/>
            <person name="Egas C."/>
        </authorList>
    </citation>
    <scope>NUCLEOTIDE SEQUENCE [LARGE SCALE GENOMIC DNA]</scope>
    <source>
        <strain evidence="8 9">JCM 15151</strain>
    </source>
</reference>
<feature type="compositionally biased region" description="Basic and acidic residues" evidence="7">
    <location>
        <begin position="1"/>
        <end position="20"/>
    </location>
</feature>